<dbReference type="AlphaFoldDB" id="A0AAJ4N6I7"/>
<evidence type="ECO:0000313" key="2">
    <source>
        <dbReference type="EMBL" id="QTG15726.1"/>
    </source>
</evidence>
<feature type="transmembrane region" description="Helical" evidence="1">
    <location>
        <begin position="67"/>
        <end position="87"/>
    </location>
</feature>
<dbReference type="EMBL" id="CP049217">
    <property type="protein sequence ID" value="QTG15726.1"/>
    <property type="molecule type" value="Genomic_DNA"/>
</dbReference>
<dbReference type="Proteomes" id="UP000663946">
    <property type="component" value="Chromosome 2"/>
</dbReference>
<dbReference type="RefSeq" id="WP_333722242.1">
    <property type="nucleotide sequence ID" value="NZ_CP049217.1"/>
</dbReference>
<keyword evidence="1" id="KW-1133">Transmembrane helix</keyword>
<reference evidence="2" key="1">
    <citation type="submission" date="2020-02" db="EMBL/GenBank/DDBJ databases">
        <title>Unexpected conservation and global transmission of agrobacterial virulence plasmids.</title>
        <authorList>
            <person name="Weisberg A.J."/>
            <person name="Davis E.W. II"/>
            <person name="Tabima J.R."/>
            <person name="Belcher M.S."/>
            <person name="Miller M."/>
            <person name="Kuo C.-H."/>
            <person name="Loper J.E."/>
            <person name="Grunwald N.J."/>
            <person name="Putnam M.L."/>
            <person name="Chang J.H."/>
        </authorList>
    </citation>
    <scope>NUCLEOTIDE SEQUENCE</scope>
    <source>
        <strain evidence="2">Q15/94</strain>
    </source>
</reference>
<evidence type="ECO:0000313" key="3">
    <source>
        <dbReference type="Proteomes" id="UP000663946"/>
    </source>
</evidence>
<sequence length="126" mass="12898">MSIVNSIIETVPATVWAGVVGAISRLLIGPKQTFSGYLSGLVVGIGAAVYIAPIIAPAIGLDVTGNGVLAIAYVTGTIGSNIVDSLVRTGKNILDNPSIIAKSNIFASVLEALADKIKKNKPDEPK</sequence>
<accession>A0AAJ4N6I7</accession>
<feature type="transmembrane region" description="Helical" evidence="1">
    <location>
        <begin position="40"/>
        <end position="61"/>
    </location>
</feature>
<feature type="transmembrane region" description="Helical" evidence="1">
    <location>
        <begin position="6"/>
        <end position="28"/>
    </location>
</feature>
<gene>
    <name evidence="2" type="ORF">G6M86_21010</name>
</gene>
<evidence type="ECO:0000256" key="1">
    <source>
        <dbReference type="SAM" id="Phobius"/>
    </source>
</evidence>
<keyword evidence="1" id="KW-0472">Membrane</keyword>
<protein>
    <submittedName>
        <fullName evidence="2">DUF1614 domain-containing protein</fullName>
    </submittedName>
</protein>
<keyword evidence="1" id="KW-0812">Transmembrane</keyword>
<name>A0AAJ4N6I7_AGRTU</name>
<organism evidence="2 3">
    <name type="scientific">Agrobacterium tumefaciens</name>
    <dbReference type="NCBI Taxonomy" id="358"/>
    <lineage>
        <taxon>Bacteria</taxon>
        <taxon>Pseudomonadati</taxon>
        <taxon>Pseudomonadota</taxon>
        <taxon>Alphaproteobacteria</taxon>
        <taxon>Hyphomicrobiales</taxon>
        <taxon>Rhizobiaceae</taxon>
        <taxon>Rhizobium/Agrobacterium group</taxon>
        <taxon>Agrobacterium</taxon>
        <taxon>Agrobacterium tumefaciens complex</taxon>
    </lineage>
</organism>
<proteinExistence type="predicted"/>